<comment type="subcellular location">
    <subcellularLocation>
        <location evidence="3">Cytoplasm</location>
    </subcellularLocation>
    <subcellularLocation>
        <location evidence="2">Endoplasmic reticulum</location>
    </subcellularLocation>
    <subcellularLocation>
        <location evidence="1">Golgi apparatus</location>
        <location evidence="1">cis-Golgi network</location>
    </subcellularLocation>
</comment>
<evidence type="ECO:0000256" key="3">
    <source>
        <dbReference type="ARBA" id="ARBA00004496"/>
    </source>
</evidence>
<dbReference type="EMBL" id="JBDJPC010000010">
    <property type="protein sequence ID" value="KAL1490569.1"/>
    <property type="molecule type" value="Genomic_DNA"/>
</dbReference>
<comment type="similarity">
    <text evidence="4">Belongs to the Rab3-GAP catalytic subunit family.</text>
</comment>
<dbReference type="GO" id="GO:0005794">
    <property type="term" value="C:Golgi apparatus"/>
    <property type="evidence" value="ECO:0007669"/>
    <property type="project" value="UniProtKB-SubCell"/>
</dbReference>
<evidence type="ECO:0000256" key="6">
    <source>
        <dbReference type="ARBA" id="ARBA00022468"/>
    </source>
</evidence>
<dbReference type="AlphaFoldDB" id="A0ABD1E7B8"/>
<keyword evidence="9" id="KW-0333">Golgi apparatus</keyword>
<dbReference type="GO" id="GO:0005783">
    <property type="term" value="C:endoplasmic reticulum"/>
    <property type="evidence" value="ECO:0007669"/>
    <property type="project" value="UniProtKB-SubCell"/>
</dbReference>
<feature type="domain" description="Rab3GAP catalytic subunit conserved" evidence="10">
    <location>
        <begin position="534"/>
        <end position="686"/>
    </location>
</feature>
<organism evidence="12 13">
    <name type="scientific">Hypothenemus hampei</name>
    <name type="common">Coffee berry borer</name>
    <dbReference type="NCBI Taxonomy" id="57062"/>
    <lineage>
        <taxon>Eukaryota</taxon>
        <taxon>Metazoa</taxon>
        <taxon>Ecdysozoa</taxon>
        <taxon>Arthropoda</taxon>
        <taxon>Hexapoda</taxon>
        <taxon>Insecta</taxon>
        <taxon>Pterygota</taxon>
        <taxon>Neoptera</taxon>
        <taxon>Endopterygota</taxon>
        <taxon>Coleoptera</taxon>
        <taxon>Polyphaga</taxon>
        <taxon>Cucujiformia</taxon>
        <taxon>Curculionidae</taxon>
        <taxon>Scolytinae</taxon>
        <taxon>Hypothenemus</taxon>
    </lineage>
</organism>
<evidence type="ECO:0000259" key="11">
    <source>
        <dbReference type="Pfam" id="PF19533"/>
    </source>
</evidence>
<dbReference type="Pfam" id="PF13890">
    <property type="entry name" value="Rab3-GTPase_cat"/>
    <property type="match status" value="1"/>
</dbReference>
<dbReference type="InterPro" id="IPR045698">
    <property type="entry name" value="Rab3GAP1_C"/>
</dbReference>
<evidence type="ECO:0000256" key="5">
    <source>
        <dbReference type="ARBA" id="ARBA00015817"/>
    </source>
</evidence>
<keyword evidence="13" id="KW-1185">Reference proteome</keyword>
<evidence type="ECO:0000256" key="9">
    <source>
        <dbReference type="ARBA" id="ARBA00023034"/>
    </source>
</evidence>
<accession>A0ABD1E7B8</accession>
<gene>
    <name evidence="12" type="ORF">ABEB36_013239</name>
</gene>
<comment type="caution">
    <text evidence="12">The sequence shown here is derived from an EMBL/GenBank/DDBJ whole genome shotgun (WGS) entry which is preliminary data.</text>
</comment>
<dbReference type="PANTHER" id="PTHR21422">
    <property type="entry name" value="RAB3 GTPASE-ACTIVATING PROTEIN CATALYTIC SUBUNIT"/>
    <property type="match status" value="1"/>
</dbReference>
<dbReference type="Proteomes" id="UP001566132">
    <property type="component" value="Unassembled WGS sequence"/>
</dbReference>
<dbReference type="PANTHER" id="PTHR21422:SF9">
    <property type="entry name" value="RAB3 GTPASE-ACTIVATING PROTEIN CATALYTIC SUBUNIT"/>
    <property type="match status" value="1"/>
</dbReference>
<dbReference type="GO" id="GO:0005096">
    <property type="term" value="F:GTPase activator activity"/>
    <property type="evidence" value="ECO:0007669"/>
    <property type="project" value="UniProtKB-KW"/>
</dbReference>
<evidence type="ECO:0000313" key="13">
    <source>
        <dbReference type="Proteomes" id="UP001566132"/>
    </source>
</evidence>
<keyword evidence="6" id="KW-0343">GTPase activation</keyword>
<name>A0ABD1E7B8_HYPHA</name>
<evidence type="ECO:0000256" key="1">
    <source>
        <dbReference type="ARBA" id="ARBA00004222"/>
    </source>
</evidence>
<sequence>MNEEIDDSEFYHEDFTTASSWEILVANMEEIVHQWKSDKQHEKTPSSWDIKSEKLIYMDHNFDFTLYKRTAKECSMSENKPKHVLEEYYDFTLENSNSQDALCLFDWYGLNEFIVCSTAGRIEATNNESKTKILLSALTVLVNNMNLDIPAFVQIQEKWQKVYCGVYCSNGIRTNFDIVHLKRGPHYCQNLTGLLQLFKSKICSPCSIENITVSCKLTYQLQEFENFCNVSKDIINLGSLFKLPLGLTTSPVKTLSLHAVWSCLSEHSVIDSDSQTDFVLMRAQQWHCNVEFEDNLLCLLGDCLSEYLSILNNHNTIYDILGDYATSNTPEMNPLDVLTEPAVPTISSLIGKATKFRPKRRRQRYALIPDETLVTLLYFLFPDAAESGTVPYGVQIEHLPRKYTIINNRDEELNNIKTCNQESLVWRLSLVLSLCLQNFGGLKAFCHLWYEFVQEMRYRWENGIPIPGVSNKMPDLRTCLLNQKLQLLNCCLDRKIAPETQKFASAENSEDEEFFDATDDLDEEKRKEKYSLWDKPVGRLAKFNDLKLIKTGDPLYIPCTQDPVLKTEDQLDEDADMLLKLGSDNEASELRARIMSASLLSDMESFKAANPGAILEDFIRWYSPRDWIEEEELDEYGQKKGSLSDRMKLDNNIWVEMWENSRPVPAHRQKRLFDETTEAEKVLQFLDLRTVSQIVELVIPVLSHASLERVLDEMEYFPMEIPHSQTRAISLLKHVQAISRDSKCDIKRFEIFMQEITALELQISQISFLQSTLNPENIEDEQINNMIVAFVLGRNVNIENKERSIIGARIMELFKLHTQKTFNMAPNELRDRFDQIHPVPAQKEFVLRTDCIRPNLHSCQSPQFLRAILGRNEFRLIGAFSEDTSFF</sequence>
<dbReference type="Pfam" id="PF19533">
    <property type="entry name" value="Rab3-GAP_cat_C"/>
    <property type="match status" value="1"/>
</dbReference>
<evidence type="ECO:0000313" key="12">
    <source>
        <dbReference type="EMBL" id="KAL1490569.1"/>
    </source>
</evidence>
<keyword evidence="7" id="KW-0963">Cytoplasm</keyword>
<dbReference type="InterPro" id="IPR026147">
    <property type="entry name" value="Rab3GAP1_conserved"/>
</dbReference>
<evidence type="ECO:0000256" key="8">
    <source>
        <dbReference type="ARBA" id="ARBA00022824"/>
    </source>
</evidence>
<dbReference type="InterPro" id="IPR045700">
    <property type="entry name" value="Rab3GAP1"/>
</dbReference>
<protein>
    <recommendedName>
        <fullName evidence="5">Rab3 GTPase-activating protein catalytic subunit</fullName>
    </recommendedName>
</protein>
<feature type="domain" description="Rab3GAP catalytic subunit C-terminal" evidence="11">
    <location>
        <begin position="730"/>
        <end position="887"/>
    </location>
</feature>
<evidence type="ECO:0000256" key="4">
    <source>
        <dbReference type="ARBA" id="ARBA00008856"/>
    </source>
</evidence>
<keyword evidence="8" id="KW-0256">Endoplasmic reticulum</keyword>
<evidence type="ECO:0000259" key="10">
    <source>
        <dbReference type="Pfam" id="PF13890"/>
    </source>
</evidence>
<evidence type="ECO:0000256" key="7">
    <source>
        <dbReference type="ARBA" id="ARBA00022490"/>
    </source>
</evidence>
<reference evidence="12 13" key="1">
    <citation type="submission" date="2024-05" db="EMBL/GenBank/DDBJ databases">
        <title>Genetic variation in Jamaican populations of the coffee berry borer (Hypothenemus hampei).</title>
        <authorList>
            <person name="Errbii M."/>
            <person name="Myrie A."/>
        </authorList>
    </citation>
    <scope>NUCLEOTIDE SEQUENCE [LARGE SCALE GENOMIC DNA]</scope>
    <source>
        <strain evidence="12">JA-Hopewell-2020-01-JO</strain>
        <tissue evidence="12">Whole body</tissue>
    </source>
</reference>
<proteinExistence type="inferred from homology"/>
<evidence type="ECO:0000256" key="2">
    <source>
        <dbReference type="ARBA" id="ARBA00004240"/>
    </source>
</evidence>